<name>A0A3E2BQK8_9BACT</name>
<evidence type="ECO:0000259" key="1">
    <source>
        <dbReference type="Pfam" id="PF20094"/>
    </source>
</evidence>
<proteinExistence type="predicted"/>
<sequence>MRKKFFIIFLLSFLSLLVSSCLMSRLEKKLKPADQDWLSEVRYIITPEERKIFLELPESEREKFKEDFWTRRDPDPDTEKNEYKDEYYQRLNRANQMFLGEGRPGWLTDRGRIYILFGPPTERHTYPMEAAGYCREVWYYGSFPVIFIDEHCSGNFILSAINLEHLQDLNLAQGYFQNTITQERSVFDYDLKLARSQRTGNSLKARLAFSMKYEQIWFETRDDASLETQLFLTVEIKNRAGETVWSGQKTANLTFTDEEELKKMRGLKFAMDIEINLPDEKYPLPPPGKYLMYSTLKQRTEGKELKKVTEIKL</sequence>
<comment type="caution">
    <text evidence="2">The sequence shown here is derived from an EMBL/GenBank/DDBJ whole genome shotgun (WGS) entry which is preliminary data.</text>
</comment>
<dbReference type="Pfam" id="PF20094">
    <property type="entry name" value="GWxTD_dom"/>
    <property type="match status" value="1"/>
</dbReference>
<organism evidence="2 3">
    <name type="scientific">Candidatus Saccharicenans subterraneus</name>
    <dbReference type="NCBI Taxonomy" id="2508984"/>
    <lineage>
        <taxon>Bacteria</taxon>
        <taxon>Candidatus Aminicenantota</taxon>
        <taxon>Candidatus Aminicenantia</taxon>
        <taxon>Candidatus Aminicenantales</taxon>
        <taxon>Candidatus Saccharicenantaceae</taxon>
        <taxon>Candidatus Saccharicenans</taxon>
    </lineage>
</organism>
<dbReference type="NCBIfam" id="TIGR04514">
    <property type="entry name" value="GWxTD_dom"/>
    <property type="match status" value="1"/>
</dbReference>
<evidence type="ECO:0000313" key="3">
    <source>
        <dbReference type="Proteomes" id="UP000257323"/>
    </source>
</evidence>
<protein>
    <recommendedName>
        <fullName evidence="1">GWxTD domain-containing protein</fullName>
    </recommendedName>
</protein>
<dbReference type="EMBL" id="QUAH01000001">
    <property type="protein sequence ID" value="RFT17053.1"/>
    <property type="molecule type" value="Genomic_DNA"/>
</dbReference>
<dbReference type="AlphaFoldDB" id="A0A3E2BQK8"/>
<evidence type="ECO:0000313" key="2">
    <source>
        <dbReference type="EMBL" id="RFT17053.1"/>
    </source>
</evidence>
<reference evidence="2 3" key="1">
    <citation type="submission" date="2018-08" db="EMBL/GenBank/DDBJ databases">
        <title>Genome analysis of the thermophilic bacterium of the candidate phylum Aminicenantes from deep subsurface aquifer revealed its physiology and ecological role.</title>
        <authorList>
            <person name="Kadnikov V.V."/>
            <person name="Mardanov A.V."/>
            <person name="Beletsky A.V."/>
            <person name="Karnachuk O.V."/>
            <person name="Ravin N.V."/>
        </authorList>
    </citation>
    <scope>NUCLEOTIDE SEQUENCE [LARGE SCALE GENOMIC DNA]</scope>
    <source>
        <strain evidence="2">BY38</strain>
    </source>
</reference>
<accession>A0A3E2BQK8</accession>
<dbReference type="Proteomes" id="UP000257323">
    <property type="component" value="Unassembled WGS sequence"/>
</dbReference>
<dbReference type="InterPro" id="IPR030959">
    <property type="entry name" value="GWxTD_dom"/>
</dbReference>
<gene>
    <name evidence="2" type="ORF">OP8BY_0995</name>
</gene>
<feature type="domain" description="GWxTD" evidence="1">
    <location>
        <begin position="37"/>
        <end position="141"/>
    </location>
</feature>
<dbReference type="PROSITE" id="PS51257">
    <property type="entry name" value="PROKAR_LIPOPROTEIN"/>
    <property type="match status" value="1"/>
</dbReference>